<dbReference type="InterPro" id="IPR022008">
    <property type="entry name" value="EABR"/>
</dbReference>
<keyword evidence="4" id="KW-0963">Cytoplasm</keyword>
<evidence type="ECO:0000256" key="13">
    <source>
        <dbReference type="SAM" id="Coils"/>
    </source>
</evidence>
<dbReference type="HOGENOM" id="CLU_047132_0_0_1"/>
<dbReference type="GO" id="GO:0005814">
    <property type="term" value="C:centriole"/>
    <property type="evidence" value="ECO:0007669"/>
    <property type="project" value="UniProtKB-SubCell"/>
</dbReference>
<keyword evidence="10" id="KW-0131">Cell cycle</keyword>
<keyword evidence="17" id="KW-1185">Reference proteome</keyword>
<evidence type="ECO:0000256" key="8">
    <source>
        <dbReference type="ARBA" id="ARBA00023054"/>
    </source>
</evidence>
<evidence type="ECO:0000256" key="4">
    <source>
        <dbReference type="ARBA" id="ARBA00022490"/>
    </source>
</evidence>
<evidence type="ECO:0000313" key="17">
    <source>
        <dbReference type="Proteomes" id="UP000002279"/>
    </source>
</evidence>
<dbReference type="GO" id="GO:0042802">
    <property type="term" value="F:identical protein binding"/>
    <property type="evidence" value="ECO:0007669"/>
    <property type="project" value="Ensembl"/>
</dbReference>
<evidence type="ECO:0000256" key="1">
    <source>
        <dbReference type="ARBA" id="ARBA00004114"/>
    </source>
</evidence>
<accession>F7G7W0</accession>
<dbReference type="AlphaFoldDB" id="F7G7W0"/>
<dbReference type="Bgee" id="ENSOANG00000008965">
    <property type="expression patterns" value="Expressed in fibroblast and 7 other cell types or tissues"/>
</dbReference>
<keyword evidence="7" id="KW-0498">Mitosis</keyword>
<dbReference type="GO" id="GO:0000281">
    <property type="term" value="P:mitotic cytokinesis"/>
    <property type="evidence" value="ECO:0000318"/>
    <property type="project" value="GO_Central"/>
</dbReference>
<reference evidence="16" key="3">
    <citation type="submission" date="2025-09" db="UniProtKB">
        <authorList>
            <consortium name="Ensembl"/>
        </authorList>
    </citation>
    <scope>IDENTIFICATION</scope>
    <source>
        <strain evidence="16">Glennie</strain>
    </source>
</reference>
<dbReference type="Proteomes" id="UP000002279">
    <property type="component" value="Chromosome 3"/>
</dbReference>
<feature type="compositionally biased region" description="Basic and acidic residues" evidence="14">
    <location>
        <begin position="84"/>
        <end position="111"/>
    </location>
</feature>
<feature type="compositionally biased region" description="Basic and acidic residues" evidence="14">
    <location>
        <begin position="23"/>
        <end position="39"/>
    </location>
</feature>
<feature type="domain" description="TSG101 and ALIX binding" evidence="15">
    <location>
        <begin position="231"/>
        <end position="261"/>
    </location>
</feature>
<keyword evidence="6" id="KW-0132">Cell division</keyword>
<gene>
    <name evidence="16" type="primary">CEP55</name>
</gene>
<evidence type="ECO:0000256" key="3">
    <source>
        <dbReference type="ARBA" id="ARBA00004626"/>
    </source>
</evidence>
<dbReference type="FunFam" id="1.20.5.1180:FF:000002">
    <property type="entry name" value="Centrosomal protein of 55 kDa"/>
    <property type="match status" value="1"/>
</dbReference>
<dbReference type="Pfam" id="PF12180">
    <property type="entry name" value="EABR"/>
    <property type="match status" value="1"/>
</dbReference>
<dbReference type="GO" id="GO:0051896">
    <property type="term" value="P:regulation of phosphatidylinositol 3-kinase/protein kinase B signal transduction"/>
    <property type="evidence" value="ECO:0007669"/>
    <property type="project" value="InterPro"/>
</dbReference>
<dbReference type="GO" id="GO:0005813">
    <property type="term" value="C:centrosome"/>
    <property type="evidence" value="ECO:0007669"/>
    <property type="project" value="Ensembl"/>
</dbReference>
<evidence type="ECO:0000256" key="5">
    <source>
        <dbReference type="ARBA" id="ARBA00022553"/>
    </source>
</evidence>
<comment type="subcellular location">
    <subcellularLocation>
        <location evidence="3">Cleavage furrow</location>
    </subcellularLocation>
    <subcellularLocation>
        <location evidence="1">Cytoplasm</location>
        <location evidence="1">Cytoskeleton</location>
        <location evidence="1">Microtubule organizing center</location>
        <location evidence="1">Centrosome</location>
        <location evidence="1">Centriole</location>
    </subcellularLocation>
    <subcellularLocation>
        <location evidence="2">Midbody</location>
        <location evidence="2">Midbody ring</location>
    </subcellularLocation>
</comment>
<keyword evidence="5" id="KW-0597">Phosphoprotein</keyword>
<dbReference type="Ensembl" id="ENSOANT00000014281.2">
    <property type="protein sequence ID" value="ENSOANP00000014278.2"/>
    <property type="gene ID" value="ENSOANG00000008965.3"/>
</dbReference>
<keyword evidence="9" id="KW-0206">Cytoskeleton</keyword>
<proteinExistence type="predicted"/>
<dbReference type="GeneTree" id="ENSGT00510000047961"/>
<dbReference type="PANTHER" id="PTHR31838">
    <property type="entry name" value="CENTROSOMAL PROTEIN OF 55 KDA"/>
    <property type="match status" value="1"/>
</dbReference>
<reference evidence="16 17" key="1">
    <citation type="journal article" date="2008" name="Nature">
        <title>Genome analysis of the platypus reveals unique signatures of evolution.</title>
        <authorList>
            <person name="Warren W.C."/>
            <person name="Hillier L.W."/>
            <person name="Marshall Graves J.A."/>
            <person name="Birney E."/>
            <person name="Ponting C.P."/>
            <person name="Grutzner F."/>
            <person name="Belov K."/>
            <person name="Miller W."/>
            <person name="Clarke L."/>
            <person name="Chinwalla A.T."/>
            <person name="Yang S.P."/>
            <person name="Heger A."/>
            <person name="Locke D.P."/>
            <person name="Miethke P."/>
            <person name="Waters P.D."/>
            <person name="Veyrunes F."/>
            <person name="Fulton L."/>
            <person name="Fulton B."/>
            <person name="Graves T."/>
            <person name="Wallis J."/>
            <person name="Puente X.S."/>
            <person name="Lopez-Otin C."/>
            <person name="Ordonez G.R."/>
            <person name="Eichler E.E."/>
            <person name="Chen L."/>
            <person name="Cheng Z."/>
            <person name="Deakin J.E."/>
            <person name="Alsop A."/>
            <person name="Thompson K."/>
            <person name="Kirby P."/>
            <person name="Papenfuss A.T."/>
            <person name="Wakefield M.J."/>
            <person name="Olender T."/>
            <person name="Lancet D."/>
            <person name="Huttley G.A."/>
            <person name="Smit A.F."/>
            <person name="Pask A."/>
            <person name="Temple-Smith P."/>
            <person name="Batzer M.A."/>
            <person name="Walker J.A."/>
            <person name="Konkel M.K."/>
            <person name="Harris R.S."/>
            <person name="Whittington C.M."/>
            <person name="Wong E.S."/>
            <person name="Gemmell N.J."/>
            <person name="Buschiazzo E."/>
            <person name="Vargas Jentzsch I.M."/>
            <person name="Merkel A."/>
            <person name="Schmitz J."/>
            <person name="Zemann A."/>
            <person name="Churakov G."/>
            <person name="Kriegs J.O."/>
            <person name="Brosius J."/>
            <person name="Murchison E.P."/>
            <person name="Sachidanandam R."/>
            <person name="Smith C."/>
            <person name="Hannon G.J."/>
            <person name="Tsend-Ayush E."/>
            <person name="McMillan D."/>
            <person name="Attenborough R."/>
            <person name="Rens W."/>
            <person name="Ferguson-Smith M."/>
            <person name="Lefevre C.M."/>
            <person name="Sharp J.A."/>
            <person name="Nicholas K.R."/>
            <person name="Ray D.A."/>
            <person name="Kube M."/>
            <person name="Reinhardt R."/>
            <person name="Pringle T.H."/>
            <person name="Taylor J."/>
            <person name="Jones R.C."/>
            <person name="Nixon B."/>
            <person name="Dacheux J.L."/>
            <person name="Niwa H."/>
            <person name="Sekita Y."/>
            <person name="Huang X."/>
            <person name="Stark A."/>
            <person name="Kheradpour P."/>
            <person name="Kellis M."/>
            <person name="Flicek P."/>
            <person name="Chen Y."/>
            <person name="Webber C."/>
            <person name="Hardison R."/>
            <person name="Nelson J."/>
            <person name="Hallsworth-Pepin K."/>
            <person name="Delehaunty K."/>
            <person name="Markovic C."/>
            <person name="Minx P."/>
            <person name="Feng Y."/>
            <person name="Kremitzki C."/>
            <person name="Mitreva M."/>
            <person name="Glasscock J."/>
            <person name="Wylie T."/>
            <person name="Wohldmann P."/>
            <person name="Thiru P."/>
            <person name="Nhan M.N."/>
            <person name="Pohl C.S."/>
            <person name="Smith S.M."/>
            <person name="Hou S."/>
            <person name="Nefedov M."/>
            <person name="de Jong P.J."/>
            <person name="Renfree M.B."/>
            <person name="Mardis E.R."/>
            <person name="Wilson R.K."/>
        </authorList>
    </citation>
    <scope>NUCLEOTIDE SEQUENCE [LARGE SCALE GENOMIC DNA]</scope>
    <source>
        <strain evidence="16 17">Glennie</strain>
    </source>
</reference>
<evidence type="ECO:0000256" key="10">
    <source>
        <dbReference type="ARBA" id="ARBA00023306"/>
    </source>
</evidence>
<evidence type="ECO:0000256" key="7">
    <source>
        <dbReference type="ARBA" id="ARBA00022776"/>
    </source>
</evidence>
<dbReference type="Gene3D" id="1.20.5.1180">
    <property type="entry name" value="Geminin coiled-coil domain"/>
    <property type="match status" value="1"/>
</dbReference>
<dbReference type="PANTHER" id="PTHR31838:SF1">
    <property type="entry name" value="CENTROSOMAL PROTEIN OF 55 KDA"/>
    <property type="match status" value="1"/>
</dbReference>
<dbReference type="eggNOG" id="ENOG502QTDI">
    <property type="taxonomic scope" value="Eukaryota"/>
</dbReference>
<evidence type="ECO:0000256" key="12">
    <source>
        <dbReference type="ARBA" id="ARBA00069787"/>
    </source>
</evidence>
<dbReference type="STRING" id="9258.ENSOANP00000014278"/>
<dbReference type="GO" id="GO:0090543">
    <property type="term" value="C:Flemming body"/>
    <property type="evidence" value="ECO:0007669"/>
    <property type="project" value="UniProtKB-SubCell"/>
</dbReference>
<protein>
    <recommendedName>
        <fullName evidence="12">Centrosomal protein of 55 kDa</fullName>
    </recommendedName>
</protein>
<dbReference type="FunFam" id="1.20.5.990:FF:000006">
    <property type="entry name" value="Centrosomal protein of 55 kDa"/>
    <property type="match status" value="1"/>
</dbReference>
<dbReference type="FunCoup" id="F7G7W0">
    <property type="interactions" value="832"/>
</dbReference>
<sequence>MNKSATDRDSPCRLTGLQSNRGRRTDKNNGTKQRQGEEHLVKTMATKYCATLSAPPRDVREMASKTAKDLLKSKWGLKTNNSKSEAELEKCKRDNEASKKDIPGGKGRLTDEERNRLLEKILSLETEKEKNCHHLVEKDREIQRLKDQLGCKNCPGVELDDFEEKARETKRREQLLKSFSEETDILKKQLSTATTRLSELESKASAVQLTQKMALNCNNPPPEDIGDVELRLKDALEKNQQWLKYDQQREVYVRSLLAKIIQLEQQAAAVAEPLPKKADESNSEGYLLEEKQKYYDRLLLAAKKDLEVERQTITRLRFDLNEFQRKYEEAKKEVCDLSNRLHSQREADGQSLEDQSRMEKIQRLKKENELSRRKLEEEKKRSEELLSQIQFLYTCLSKHEEEHTRVTWMEQQIQACTADFENEKLDRQNMQRQLHKVLMELRRAREQITHLEPLKQLCDFAHLESLKQFQGEQGAKLKNAVTPTRCSSLLEESFLECPKCQMQYPTSQHRELLAHIDYCAN</sequence>
<keyword evidence="8 13" id="KW-0175">Coiled coil</keyword>
<name>F7G7W0_ORNAN</name>
<dbReference type="GO" id="GO:0032154">
    <property type="term" value="C:cleavage furrow"/>
    <property type="evidence" value="ECO:0007669"/>
    <property type="project" value="UniProtKB-SubCell"/>
</dbReference>
<evidence type="ECO:0000256" key="11">
    <source>
        <dbReference type="ARBA" id="ARBA00055531"/>
    </source>
</evidence>
<evidence type="ECO:0000256" key="6">
    <source>
        <dbReference type="ARBA" id="ARBA00022618"/>
    </source>
</evidence>
<dbReference type="GO" id="GO:0061952">
    <property type="term" value="P:midbody abscission"/>
    <property type="evidence" value="ECO:0007669"/>
    <property type="project" value="Ensembl"/>
</dbReference>
<dbReference type="GO" id="GO:0030496">
    <property type="term" value="C:midbody"/>
    <property type="evidence" value="ECO:0000318"/>
    <property type="project" value="GO_Central"/>
</dbReference>
<feature type="region of interest" description="Disordered" evidence="14">
    <location>
        <begin position="1"/>
        <end position="39"/>
    </location>
</feature>
<dbReference type="InterPro" id="IPR038926">
    <property type="entry name" value="CEP55"/>
</dbReference>
<evidence type="ECO:0000313" key="16">
    <source>
        <dbReference type="Ensembl" id="ENSOANP00000014278.2"/>
    </source>
</evidence>
<evidence type="ECO:0000256" key="2">
    <source>
        <dbReference type="ARBA" id="ARBA00004476"/>
    </source>
</evidence>
<evidence type="ECO:0000256" key="14">
    <source>
        <dbReference type="SAM" id="MobiDB-lite"/>
    </source>
</evidence>
<dbReference type="GO" id="GO:0045184">
    <property type="term" value="P:establishment of protein localization"/>
    <property type="evidence" value="ECO:0000318"/>
    <property type="project" value="GO_Central"/>
</dbReference>
<dbReference type="OMA" id="AVMAKCS"/>
<evidence type="ECO:0000256" key="9">
    <source>
        <dbReference type="ARBA" id="ARBA00023212"/>
    </source>
</evidence>
<feature type="region of interest" description="Disordered" evidence="14">
    <location>
        <begin position="82"/>
        <end position="111"/>
    </location>
</feature>
<feature type="compositionally biased region" description="Basic and acidic residues" evidence="14">
    <location>
        <begin position="1"/>
        <end position="11"/>
    </location>
</feature>
<organism evidence="16 17">
    <name type="scientific">Ornithorhynchus anatinus</name>
    <name type="common">Duckbill platypus</name>
    <dbReference type="NCBI Taxonomy" id="9258"/>
    <lineage>
        <taxon>Eukaryota</taxon>
        <taxon>Metazoa</taxon>
        <taxon>Chordata</taxon>
        <taxon>Craniata</taxon>
        <taxon>Vertebrata</taxon>
        <taxon>Euteleostomi</taxon>
        <taxon>Mammalia</taxon>
        <taxon>Monotremata</taxon>
        <taxon>Ornithorhynchidae</taxon>
        <taxon>Ornithorhynchus</taxon>
    </lineage>
</organism>
<dbReference type="InParanoid" id="F7G7W0"/>
<dbReference type="Gene3D" id="1.20.5.990">
    <property type="entry name" value="Nemo cc2-lz domain - 1d5 darpin complex"/>
    <property type="match status" value="1"/>
</dbReference>
<feature type="coiled-coil region" evidence="13">
    <location>
        <begin position="358"/>
        <end position="392"/>
    </location>
</feature>
<comment type="function">
    <text evidence="11">Plays a role in mitotic exit and cytokinesis. Recruits PDCD6IP and TSG101 to midbody during cytokinesis. Required for successful completion of cytokinesis. Not required for microtubule nucleation. Plays a role in the development of the brain and kidney.</text>
</comment>
<dbReference type="GO" id="GO:1904888">
    <property type="term" value="P:cranial skeletal system development"/>
    <property type="evidence" value="ECO:0007669"/>
    <property type="project" value="Ensembl"/>
</dbReference>
<reference evidence="16" key="2">
    <citation type="submission" date="2025-08" db="UniProtKB">
        <authorList>
            <consortium name="Ensembl"/>
        </authorList>
    </citation>
    <scope>IDENTIFICATION</scope>
    <source>
        <strain evidence="16">Glennie</strain>
    </source>
</reference>
<evidence type="ECO:0000259" key="15">
    <source>
        <dbReference type="Pfam" id="PF12180"/>
    </source>
</evidence>